<dbReference type="PANTHER" id="PTHR42870">
    <property type="entry name" value="ACETYL-COA C-ACETYLTRANSFERASE"/>
    <property type="match status" value="1"/>
</dbReference>
<dbReference type="EMBL" id="VJWX01000167">
    <property type="protein sequence ID" value="TVT48594.1"/>
    <property type="molecule type" value="Genomic_DNA"/>
</dbReference>
<dbReference type="Gene3D" id="3.40.47.10">
    <property type="match status" value="1"/>
</dbReference>
<gene>
    <name evidence="4" type="ORF">FNH05_17790</name>
</gene>
<dbReference type="NCBIfam" id="NF004936">
    <property type="entry name" value="PRK06289.1"/>
    <property type="match status" value="1"/>
</dbReference>
<dbReference type="InterPro" id="IPR016039">
    <property type="entry name" value="Thiolase-like"/>
</dbReference>
<dbReference type="GO" id="GO:0016747">
    <property type="term" value="F:acyltransferase activity, transferring groups other than amino-acyl groups"/>
    <property type="evidence" value="ECO:0007669"/>
    <property type="project" value="InterPro"/>
</dbReference>
<dbReference type="InterPro" id="IPR055140">
    <property type="entry name" value="Thiolase_C_2"/>
</dbReference>
<name>A0A558CIP2_9PSEU</name>
<reference evidence="4 5" key="1">
    <citation type="submission" date="2019-07" db="EMBL/GenBank/DDBJ databases">
        <authorList>
            <person name="Duangmal K."/>
            <person name="Teo W.F.A."/>
        </authorList>
    </citation>
    <scope>NUCLEOTIDE SEQUENCE [LARGE SCALE GENOMIC DNA]</scope>
    <source>
        <strain evidence="4 5">TBRC 6029</strain>
    </source>
</reference>
<evidence type="ECO:0000313" key="4">
    <source>
        <dbReference type="EMBL" id="TVT48594.1"/>
    </source>
</evidence>
<evidence type="ECO:0000256" key="1">
    <source>
        <dbReference type="SAM" id="MobiDB-lite"/>
    </source>
</evidence>
<feature type="domain" description="Thiolase C-terminal" evidence="3">
    <location>
        <begin position="318"/>
        <end position="448"/>
    </location>
</feature>
<keyword evidence="5" id="KW-1185">Reference proteome</keyword>
<feature type="domain" description="Thiolase N-terminal" evidence="2">
    <location>
        <begin position="46"/>
        <end position="276"/>
    </location>
</feature>
<evidence type="ECO:0000259" key="3">
    <source>
        <dbReference type="Pfam" id="PF22691"/>
    </source>
</evidence>
<dbReference type="CDD" id="cd00829">
    <property type="entry name" value="SCP-x_thiolase"/>
    <property type="match status" value="1"/>
</dbReference>
<comment type="caution">
    <text evidence="4">The sequence shown here is derived from an EMBL/GenBank/DDBJ whole genome shotgun (WGS) entry which is preliminary data.</text>
</comment>
<proteinExistence type="predicted"/>
<sequence>MHPHPSGVRTQTARRRGLSKAPARATLYVRLYSSPRAGGRAVREPVYVLGGSQTDFARNWSKDSDNALYEMLEEAVAGCLDATGVAPEKVETAHVANFGAELFAAQAHLGAMVPMLQPSWSSLPTSRHEAACASGSTAVLAAMAEIEAGRYDLALVAGLELMRNVHSEQAARHLGSAAWTREETGDDVLPWPGLFDRIAGEVERRHGLDRTHLTRIAEINRANARRNPLAQTRAWTNDAAQFGDDEVVNPVVAGRIRKSDCGRITDGAAVVLLASRRFAEQWARRRSAPQAGVIRGWGHRTAPLPLAAKLALSADGGYLFPNVRQAITDAYRRAGIDGPRELDVIETHDCFTVNEYVALEHFGLTEPGRAWEAVEDGRIEFGGSLPVNPSGGLIGAGHPVGATGVRMLLDAHRQVTGTAGGYQVDGARTAATLNIGGSCSTAVSFVVGAAE</sequence>
<protein>
    <submittedName>
        <fullName evidence="4">Thiolase domain-containing protein</fullName>
    </submittedName>
</protein>
<dbReference type="InterPro" id="IPR002155">
    <property type="entry name" value="Thiolase"/>
</dbReference>
<dbReference type="PANTHER" id="PTHR42870:SF1">
    <property type="entry name" value="NON-SPECIFIC LIPID-TRANSFER PROTEIN-LIKE 2"/>
    <property type="match status" value="1"/>
</dbReference>
<evidence type="ECO:0000313" key="5">
    <source>
        <dbReference type="Proteomes" id="UP000320011"/>
    </source>
</evidence>
<dbReference type="Proteomes" id="UP000320011">
    <property type="component" value="Unassembled WGS sequence"/>
</dbReference>
<dbReference type="SUPFAM" id="SSF53901">
    <property type="entry name" value="Thiolase-like"/>
    <property type="match status" value="1"/>
</dbReference>
<organism evidence="4 5">
    <name type="scientific">Amycolatopsis rhizosphaerae</name>
    <dbReference type="NCBI Taxonomy" id="2053003"/>
    <lineage>
        <taxon>Bacteria</taxon>
        <taxon>Bacillati</taxon>
        <taxon>Actinomycetota</taxon>
        <taxon>Actinomycetes</taxon>
        <taxon>Pseudonocardiales</taxon>
        <taxon>Pseudonocardiaceae</taxon>
        <taxon>Amycolatopsis</taxon>
    </lineage>
</organism>
<dbReference type="PIRSF" id="PIRSF000429">
    <property type="entry name" value="Ac-CoA_Ac_transf"/>
    <property type="match status" value="1"/>
</dbReference>
<dbReference type="Pfam" id="PF22691">
    <property type="entry name" value="Thiolase_C_1"/>
    <property type="match status" value="1"/>
</dbReference>
<dbReference type="OrthoDB" id="9785768at2"/>
<feature type="region of interest" description="Disordered" evidence="1">
    <location>
        <begin position="1"/>
        <end position="20"/>
    </location>
</feature>
<reference evidence="4 5" key="2">
    <citation type="submission" date="2019-08" db="EMBL/GenBank/DDBJ databases">
        <title>Amycolatopsis acidicola sp. nov., isolated from peat swamp forest soil.</title>
        <authorList>
            <person name="Srisuk N."/>
        </authorList>
    </citation>
    <scope>NUCLEOTIDE SEQUENCE [LARGE SCALE GENOMIC DNA]</scope>
    <source>
        <strain evidence="4 5">TBRC 6029</strain>
    </source>
</reference>
<evidence type="ECO:0000259" key="2">
    <source>
        <dbReference type="Pfam" id="PF00108"/>
    </source>
</evidence>
<dbReference type="InterPro" id="IPR020616">
    <property type="entry name" value="Thiolase_N"/>
</dbReference>
<dbReference type="AlphaFoldDB" id="A0A558CIP2"/>
<accession>A0A558CIP2</accession>
<dbReference type="Pfam" id="PF00108">
    <property type="entry name" value="Thiolase_N"/>
    <property type="match status" value="1"/>
</dbReference>